<feature type="domain" description="Thioesterase" evidence="3">
    <location>
        <begin position="68"/>
        <end position="146"/>
    </location>
</feature>
<sequence>MMTDITEQEQDRLRNTPAIIEIREDPRPRFQSKFLESLNVRSAVKDTKNNVRMVLSFVVQHEYLNRAGTLHGAAQTLFFDIGTTMLLSPIARAPTFWSSLGISSSLNVTYLRPAMEGESLLMKCETVRVGKSMAVLRGTIFREKDNAAISTCEHIKYNVDLNAKL</sequence>
<dbReference type="InterPro" id="IPR029069">
    <property type="entry name" value="HotDog_dom_sf"/>
</dbReference>
<reference evidence="4" key="1">
    <citation type="journal article" date="2020" name="Stud. Mycol.">
        <title>101 Dothideomycetes genomes: a test case for predicting lifestyles and emergence of pathogens.</title>
        <authorList>
            <person name="Haridas S."/>
            <person name="Albert R."/>
            <person name="Binder M."/>
            <person name="Bloem J."/>
            <person name="Labutti K."/>
            <person name="Salamov A."/>
            <person name="Andreopoulos B."/>
            <person name="Baker S."/>
            <person name="Barry K."/>
            <person name="Bills G."/>
            <person name="Bluhm B."/>
            <person name="Cannon C."/>
            <person name="Castanera R."/>
            <person name="Culley D."/>
            <person name="Daum C."/>
            <person name="Ezra D."/>
            <person name="Gonzalez J."/>
            <person name="Henrissat B."/>
            <person name="Kuo A."/>
            <person name="Liang C."/>
            <person name="Lipzen A."/>
            <person name="Lutzoni F."/>
            <person name="Magnuson J."/>
            <person name="Mondo S."/>
            <person name="Nolan M."/>
            <person name="Ohm R."/>
            <person name="Pangilinan J."/>
            <person name="Park H.-J."/>
            <person name="Ramirez L."/>
            <person name="Alfaro M."/>
            <person name="Sun H."/>
            <person name="Tritt A."/>
            <person name="Yoshinaga Y."/>
            <person name="Zwiers L.-H."/>
            <person name="Turgeon B."/>
            <person name="Goodwin S."/>
            <person name="Spatafora J."/>
            <person name="Crous P."/>
            <person name="Grigoriev I."/>
        </authorList>
    </citation>
    <scope>NUCLEOTIDE SEQUENCE</scope>
    <source>
        <strain evidence="4">CBS 260.36</strain>
    </source>
</reference>
<dbReference type="InterPro" id="IPR006683">
    <property type="entry name" value="Thioestr_dom"/>
</dbReference>
<dbReference type="Pfam" id="PF03061">
    <property type="entry name" value="4HBT"/>
    <property type="match status" value="1"/>
</dbReference>
<gene>
    <name evidence="4" type="ORF">K461DRAFT_246253</name>
</gene>
<dbReference type="EMBL" id="ML996091">
    <property type="protein sequence ID" value="KAF2149459.1"/>
    <property type="molecule type" value="Genomic_DNA"/>
</dbReference>
<dbReference type="PANTHER" id="PTHR21660">
    <property type="entry name" value="THIOESTERASE SUPERFAMILY MEMBER-RELATED"/>
    <property type="match status" value="1"/>
</dbReference>
<dbReference type="AlphaFoldDB" id="A0A9P4MGZ1"/>
<dbReference type="OrthoDB" id="2831072at2759"/>
<organism evidence="4 5">
    <name type="scientific">Myriangium duriaei CBS 260.36</name>
    <dbReference type="NCBI Taxonomy" id="1168546"/>
    <lineage>
        <taxon>Eukaryota</taxon>
        <taxon>Fungi</taxon>
        <taxon>Dikarya</taxon>
        <taxon>Ascomycota</taxon>
        <taxon>Pezizomycotina</taxon>
        <taxon>Dothideomycetes</taxon>
        <taxon>Dothideomycetidae</taxon>
        <taxon>Myriangiales</taxon>
        <taxon>Myriangiaceae</taxon>
        <taxon>Myriangium</taxon>
    </lineage>
</organism>
<dbReference type="NCBIfam" id="TIGR00369">
    <property type="entry name" value="unchar_dom_1"/>
    <property type="match status" value="1"/>
</dbReference>
<dbReference type="PANTHER" id="PTHR21660:SF1">
    <property type="entry name" value="ACYL-COENZYME A THIOESTERASE 13"/>
    <property type="match status" value="1"/>
</dbReference>
<evidence type="ECO:0000256" key="2">
    <source>
        <dbReference type="ARBA" id="ARBA00022801"/>
    </source>
</evidence>
<comment type="caution">
    <text evidence="4">The sequence shown here is derived from an EMBL/GenBank/DDBJ whole genome shotgun (WGS) entry which is preliminary data.</text>
</comment>
<dbReference type="InterPro" id="IPR003736">
    <property type="entry name" value="PAAI_dom"/>
</dbReference>
<accession>A0A9P4MGZ1</accession>
<dbReference type="Gene3D" id="3.10.129.10">
    <property type="entry name" value="Hotdog Thioesterase"/>
    <property type="match status" value="1"/>
</dbReference>
<dbReference type="CDD" id="cd03443">
    <property type="entry name" value="PaaI_thioesterase"/>
    <property type="match status" value="1"/>
</dbReference>
<dbReference type="Proteomes" id="UP000799439">
    <property type="component" value="Unassembled WGS sequence"/>
</dbReference>
<comment type="similarity">
    <text evidence="1">Belongs to the thioesterase PaaI family.</text>
</comment>
<keyword evidence="2" id="KW-0378">Hydrolase</keyword>
<proteinExistence type="inferred from homology"/>
<dbReference type="SUPFAM" id="SSF54637">
    <property type="entry name" value="Thioesterase/thiol ester dehydrase-isomerase"/>
    <property type="match status" value="1"/>
</dbReference>
<dbReference type="InterPro" id="IPR039298">
    <property type="entry name" value="ACOT13"/>
</dbReference>
<name>A0A9P4MGZ1_9PEZI</name>
<evidence type="ECO:0000259" key="3">
    <source>
        <dbReference type="Pfam" id="PF03061"/>
    </source>
</evidence>
<keyword evidence="5" id="KW-1185">Reference proteome</keyword>
<evidence type="ECO:0000313" key="4">
    <source>
        <dbReference type="EMBL" id="KAF2149459.1"/>
    </source>
</evidence>
<evidence type="ECO:0000256" key="1">
    <source>
        <dbReference type="ARBA" id="ARBA00008324"/>
    </source>
</evidence>
<protein>
    <recommendedName>
        <fullName evidence="3">Thioesterase domain-containing protein</fullName>
    </recommendedName>
</protein>
<dbReference type="GO" id="GO:0047617">
    <property type="term" value="F:fatty acyl-CoA hydrolase activity"/>
    <property type="evidence" value="ECO:0007669"/>
    <property type="project" value="InterPro"/>
</dbReference>
<evidence type="ECO:0000313" key="5">
    <source>
        <dbReference type="Proteomes" id="UP000799439"/>
    </source>
</evidence>